<dbReference type="Proteomes" id="UP000646365">
    <property type="component" value="Unassembled WGS sequence"/>
</dbReference>
<evidence type="ECO:0000313" key="7">
    <source>
        <dbReference type="EMBL" id="GGF36443.1"/>
    </source>
</evidence>
<feature type="transmembrane region" description="Helical" evidence="6">
    <location>
        <begin position="100"/>
        <end position="121"/>
    </location>
</feature>
<evidence type="ECO:0000256" key="4">
    <source>
        <dbReference type="ARBA" id="ARBA00022989"/>
    </source>
</evidence>
<feature type="transmembrane region" description="Helical" evidence="6">
    <location>
        <begin position="173"/>
        <end position="193"/>
    </location>
</feature>
<dbReference type="GO" id="GO:0005886">
    <property type="term" value="C:plasma membrane"/>
    <property type="evidence" value="ECO:0007669"/>
    <property type="project" value="UniProtKB-SubCell"/>
</dbReference>
<dbReference type="RefSeq" id="WP_189050639.1">
    <property type="nucleotide sequence ID" value="NZ_BMJQ01000014.1"/>
</dbReference>
<evidence type="ECO:0000256" key="6">
    <source>
        <dbReference type="SAM" id="Phobius"/>
    </source>
</evidence>
<feature type="transmembrane region" description="Helical" evidence="6">
    <location>
        <begin position="61"/>
        <end position="80"/>
    </location>
</feature>
<dbReference type="PANTHER" id="PTHR30482:SF17">
    <property type="entry name" value="ABC TRANSPORTER ATP-BINDING PROTEIN"/>
    <property type="match status" value="1"/>
</dbReference>
<dbReference type="EMBL" id="BMJQ01000014">
    <property type="protein sequence ID" value="GGF36443.1"/>
    <property type="molecule type" value="Genomic_DNA"/>
</dbReference>
<proteinExistence type="predicted"/>
<organism evidence="7 8">
    <name type="scientific">Aliidongia dinghuensis</name>
    <dbReference type="NCBI Taxonomy" id="1867774"/>
    <lineage>
        <taxon>Bacteria</taxon>
        <taxon>Pseudomonadati</taxon>
        <taxon>Pseudomonadota</taxon>
        <taxon>Alphaproteobacteria</taxon>
        <taxon>Rhodospirillales</taxon>
        <taxon>Dongiaceae</taxon>
        <taxon>Aliidongia</taxon>
    </lineage>
</organism>
<dbReference type="AlphaFoldDB" id="A0A8J2YXZ4"/>
<comment type="subcellular location">
    <subcellularLocation>
        <location evidence="1">Cell membrane</location>
        <topology evidence="1">Multi-pass membrane protein</topology>
    </subcellularLocation>
</comment>
<accession>A0A8J2YXZ4</accession>
<gene>
    <name evidence="7" type="ORF">GCM10011611_48630</name>
</gene>
<protein>
    <submittedName>
        <fullName evidence="7">Branched-chain amino acid ABC transporter permease</fullName>
    </submittedName>
</protein>
<keyword evidence="8" id="KW-1185">Reference proteome</keyword>
<comment type="caution">
    <text evidence="7">The sequence shown here is derived from an EMBL/GenBank/DDBJ whole genome shotgun (WGS) entry which is preliminary data.</text>
</comment>
<feature type="transmembrane region" description="Helical" evidence="6">
    <location>
        <begin position="219"/>
        <end position="240"/>
    </location>
</feature>
<keyword evidence="3 6" id="KW-0812">Transmembrane</keyword>
<name>A0A8J2YXZ4_9PROT</name>
<evidence type="ECO:0000256" key="2">
    <source>
        <dbReference type="ARBA" id="ARBA00022475"/>
    </source>
</evidence>
<evidence type="ECO:0000256" key="5">
    <source>
        <dbReference type="ARBA" id="ARBA00023136"/>
    </source>
</evidence>
<dbReference type="CDD" id="cd06581">
    <property type="entry name" value="TM_PBP1_LivM_like"/>
    <property type="match status" value="1"/>
</dbReference>
<keyword evidence="5 6" id="KW-0472">Membrane</keyword>
<dbReference type="PANTHER" id="PTHR30482">
    <property type="entry name" value="HIGH-AFFINITY BRANCHED-CHAIN AMINO ACID TRANSPORT SYSTEM PERMEASE"/>
    <property type="match status" value="1"/>
</dbReference>
<reference evidence="7" key="1">
    <citation type="journal article" date="2014" name="Int. J. Syst. Evol. Microbiol.">
        <title>Complete genome sequence of Corynebacterium casei LMG S-19264T (=DSM 44701T), isolated from a smear-ripened cheese.</title>
        <authorList>
            <consortium name="US DOE Joint Genome Institute (JGI-PGF)"/>
            <person name="Walter F."/>
            <person name="Albersmeier A."/>
            <person name="Kalinowski J."/>
            <person name="Ruckert C."/>
        </authorList>
    </citation>
    <scope>NUCLEOTIDE SEQUENCE</scope>
    <source>
        <strain evidence="7">CGMCC 1.15725</strain>
    </source>
</reference>
<reference evidence="7" key="2">
    <citation type="submission" date="2020-09" db="EMBL/GenBank/DDBJ databases">
        <authorList>
            <person name="Sun Q."/>
            <person name="Zhou Y."/>
        </authorList>
    </citation>
    <scope>NUCLEOTIDE SEQUENCE</scope>
    <source>
        <strain evidence="7">CGMCC 1.15725</strain>
    </source>
</reference>
<dbReference type="GO" id="GO:0015658">
    <property type="term" value="F:branched-chain amino acid transmembrane transporter activity"/>
    <property type="evidence" value="ECO:0007669"/>
    <property type="project" value="InterPro"/>
</dbReference>
<evidence type="ECO:0000256" key="1">
    <source>
        <dbReference type="ARBA" id="ARBA00004651"/>
    </source>
</evidence>
<keyword evidence="4 6" id="KW-1133">Transmembrane helix</keyword>
<sequence length="325" mass="34256">MARLTRERCLLLAGLVLILAYPWGAAAVGQPFLVGLGTRVLIMGLAAASLDLAVGFGGMVSFGHAAFFGIGGYAVGILAFHAHEETAFLGLVPGSNLALVVWPAAVGLAGVAALAIGALSLRTAGVHFIMITLAFAQMLFFLFVSLKVYGGDDGLSFRPRNILPGLDTRDDMSFYYVVAVLLILFLILARRLLDARFGVALRGVRENERRLAALGIRPYGIKLAAFTLSGAVAGLAGALMANQARFVSPELLHWTKSGDLLIMVILGGLGTLYGAVLGAAVLILLETGLAAWTEHWMIVLGPILVALILFARGGLWGVLTGRHRP</sequence>
<dbReference type="InterPro" id="IPR001851">
    <property type="entry name" value="ABC_transp_permease"/>
</dbReference>
<keyword evidence="2" id="KW-1003">Cell membrane</keyword>
<evidence type="ECO:0000256" key="3">
    <source>
        <dbReference type="ARBA" id="ARBA00022692"/>
    </source>
</evidence>
<feature type="transmembrane region" description="Helical" evidence="6">
    <location>
        <begin position="260"/>
        <end position="285"/>
    </location>
</feature>
<feature type="transmembrane region" description="Helical" evidence="6">
    <location>
        <begin position="37"/>
        <end position="54"/>
    </location>
</feature>
<feature type="transmembrane region" description="Helical" evidence="6">
    <location>
        <begin position="297"/>
        <end position="319"/>
    </location>
</feature>
<feature type="transmembrane region" description="Helical" evidence="6">
    <location>
        <begin position="128"/>
        <end position="149"/>
    </location>
</feature>
<evidence type="ECO:0000313" key="8">
    <source>
        <dbReference type="Proteomes" id="UP000646365"/>
    </source>
</evidence>
<dbReference type="Pfam" id="PF02653">
    <property type="entry name" value="BPD_transp_2"/>
    <property type="match status" value="1"/>
</dbReference>
<dbReference type="InterPro" id="IPR043428">
    <property type="entry name" value="LivM-like"/>
</dbReference>